<dbReference type="GO" id="GO:0030313">
    <property type="term" value="C:cell envelope"/>
    <property type="evidence" value="ECO:0007669"/>
    <property type="project" value="UniProtKB-SubCell"/>
</dbReference>
<dbReference type="InterPro" id="IPR051395">
    <property type="entry name" value="Cytochrome_c_Peroxidase/MauG"/>
</dbReference>
<evidence type="ECO:0000256" key="7">
    <source>
        <dbReference type="PROSITE-ProRule" id="PRU00433"/>
    </source>
</evidence>
<evidence type="ECO:0000256" key="2">
    <source>
        <dbReference type="ARBA" id="ARBA00022617"/>
    </source>
</evidence>
<dbReference type="PANTHER" id="PTHR30600:SF10">
    <property type="entry name" value="BLL6722 PROTEIN"/>
    <property type="match status" value="1"/>
</dbReference>
<organism evidence="10 11">
    <name type="scientific">Haemophilus parainfluenzae</name>
    <dbReference type="NCBI Taxonomy" id="729"/>
    <lineage>
        <taxon>Bacteria</taxon>
        <taxon>Pseudomonadati</taxon>
        <taxon>Pseudomonadota</taxon>
        <taxon>Gammaproteobacteria</taxon>
        <taxon>Pasteurellales</taxon>
        <taxon>Pasteurellaceae</taxon>
        <taxon>Haemophilus</taxon>
    </lineage>
</organism>
<dbReference type="EC" id="1.-.-.-" evidence="10"/>
<dbReference type="PANTHER" id="PTHR30600">
    <property type="entry name" value="CYTOCHROME C PEROXIDASE-RELATED"/>
    <property type="match status" value="1"/>
</dbReference>
<proteinExistence type="predicted"/>
<accession>A0A448Q546</accession>
<dbReference type="InterPro" id="IPR004852">
    <property type="entry name" value="Di-haem_cyt_c_peroxidsae"/>
</dbReference>
<feature type="signal peptide" evidence="8">
    <location>
        <begin position="1"/>
        <end position="22"/>
    </location>
</feature>
<sequence length="379" mass="42842">MQKKWLSILLFAPLMQSNYALADQAAKKELDYKALGEVLFFDKSISFNKTQSCSTCHSPDTAFVDQRKNSANQMVSEGDNPHLHGNRNANTALYAMFSPNFHFDKKIQDYVGGQFWDGRAKDLAEQAGGPPVNLVEMGMPDKKAIVERLKADLTYYKPITDLYGESIWADTDKIYDIMEKAIGEFEKQELFAPFSSKYDRALKGEVELTALEAKGKALFFDKTRTNCSNCHQSSEANSAKETFTNYRYFNIGVPSNQELIKHNKLAADFVDNGLLDNPMVKGDEKQKGKFKVPTLRNIGVTAPYMHNGVFRDLKTILLFKDSFNNPNRKINPETGEAWDKAEYAQTINPDVLKAKPLTDEEINALEAFLKTLTDEAYEE</sequence>
<dbReference type="InterPro" id="IPR036909">
    <property type="entry name" value="Cyt_c-like_dom_sf"/>
</dbReference>
<keyword evidence="5 10" id="KW-0560">Oxidoreductase</keyword>
<dbReference type="SUPFAM" id="SSF46626">
    <property type="entry name" value="Cytochrome c"/>
    <property type="match status" value="2"/>
</dbReference>
<gene>
    <name evidence="10" type="primary">ccp_2</name>
    <name evidence="10" type="ORF">NCTC10665_01435</name>
</gene>
<comment type="subcellular location">
    <subcellularLocation>
        <location evidence="1">Cell envelope</location>
    </subcellularLocation>
</comment>
<evidence type="ECO:0000256" key="6">
    <source>
        <dbReference type="ARBA" id="ARBA00023004"/>
    </source>
</evidence>
<evidence type="ECO:0000259" key="9">
    <source>
        <dbReference type="PROSITE" id="PS51007"/>
    </source>
</evidence>
<protein>
    <submittedName>
        <fullName evidence="10">Cytochrome c peroxidase</fullName>
        <ecNumber evidence="10">1.-.-.-</ecNumber>
    </submittedName>
</protein>
<name>A0A448Q546_HAEPA</name>
<dbReference type="GO" id="GO:0004130">
    <property type="term" value="F:cytochrome-c peroxidase activity"/>
    <property type="evidence" value="ECO:0007669"/>
    <property type="project" value="TreeGrafter"/>
</dbReference>
<evidence type="ECO:0000313" key="11">
    <source>
        <dbReference type="Proteomes" id="UP000268879"/>
    </source>
</evidence>
<dbReference type="InterPro" id="IPR009056">
    <property type="entry name" value="Cyt_c-like_dom"/>
</dbReference>
<dbReference type="PROSITE" id="PS51007">
    <property type="entry name" value="CYTC"/>
    <property type="match status" value="2"/>
</dbReference>
<dbReference type="GO" id="GO:0046872">
    <property type="term" value="F:metal ion binding"/>
    <property type="evidence" value="ECO:0007669"/>
    <property type="project" value="UniProtKB-KW"/>
</dbReference>
<keyword evidence="10" id="KW-0575">Peroxidase</keyword>
<dbReference type="GO" id="GO:0020037">
    <property type="term" value="F:heme binding"/>
    <property type="evidence" value="ECO:0007669"/>
    <property type="project" value="InterPro"/>
</dbReference>
<dbReference type="Proteomes" id="UP000268879">
    <property type="component" value="Chromosome"/>
</dbReference>
<feature type="domain" description="Cytochrome c" evidence="9">
    <location>
        <begin position="31"/>
        <end position="153"/>
    </location>
</feature>
<keyword evidence="3 7" id="KW-0479">Metal-binding</keyword>
<feature type="chain" id="PRO_5019027376" evidence="8">
    <location>
        <begin position="23"/>
        <end position="379"/>
    </location>
</feature>
<evidence type="ECO:0000256" key="4">
    <source>
        <dbReference type="ARBA" id="ARBA00022729"/>
    </source>
</evidence>
<dbReference type="RefSeq" id="WP_126471154.1">
    <property type="nucleotide sequence ID" value="NZ_LR134481.1"/>
</dbReference>
<keyword evidence="6 7" id="KW-0408">Iron</keyword>
<dbReference type="Pfam" id="PF03150">
    <property type="entry name" value="CCP_MauG"/>
    <property type="match status" value="1"/>
</dbReference>
<evidence type="ECO:0000256" key="5">
    <source>
        <dbReference type="ARBA" id="ARBA00023002"/>
    </source>
</evidence>
<evidence type="ECO:0000256" key="1">
    <source>
        <dbReference type="ARBA" id="ARBA00004196"/>
    </source>
</evidence>
<dbReference type="GO" id="GO:0009055">
    <property type="term" value="F:electron transfer activity"/>
    <property type="evidence" value="ECO:0007669"/>
    <property type="project" value="InterPro"/>
</dbReference>
<dbReference type="Gene3D" id="1.10.760.10">
    <property type="entry name" value="Cytochrome c-like domain"/>
    <property type="match status" value="2"/>
</dbReference>
<dbReference type="EMBL" id="LR134481">
    <property type="protein sequence ID" value="VEI31969.1"/>
    <property type="molecule type" value="Genomic_DNA"/>
</dbReference>
<keyword evidence="4 8" id="KW-0732">Signal</keyword>
<evidence type="ECO:0000256" key="8">
    <source>
        <dbReference type="SAM" id="SignalP"/>
    </source>
</evidence>
<dbReference type="AlphaFoldDB" id="A0A448Q546"/>
<evidence type="ECO:0000313" key="10">
    <source>
        <dbReference type="EMBL" id="VEI31969.1"/>
    </source>
</evidence>
<reference evidence="10 11" key="1">
    <citation type="submission" date="2018-12" db="EMBL/GenBank/DDBJ databases">
        <authorList>
            <consortium name="Pathogen Informatics"/>
        </authorList>
    </citation>
    <scope>NUCLEOTIDE SEQUENCE [LARGE SCALE GENOMIC DNA]</scope>
    <source>
        <strain evidence="10 11">NCTC10665</strain>
    </source>
</reference>
<keyword evidence="2 7" id="KW-0349">Heme</keyword>
<feature type="domain" description="Cytochrome c" evidence="9">
    <location>
        <begin position="210"/>
        <end position="373"/>
    </location>
</feature>
<evidence type="ECO:0000256" key="3">
    <source>
        <dbReference type="ARBA" id="ARBA00022723"/>
    </source>
</evidence>